<feature type="transmembrane region" description="Helical" evidence="12">
    <location>
        <begin position="132"/>
        <end position="155"/>
    </location>
</feature>
<dbReference type="InterPro" id="IPR001879">
    <property type="entry name" value="GPCR_2_extracellular_dom"/>
</dbReference>
<dbReference type="PROSITE" id="PS00649">
    <property type="entry name" value="G_PROTEIN_RECEP_F2_1"/>
    <property type="match status" value="1"/>
</dbReference>
<keyword evidence="13" id="KW-0732">Signal</keyword>
<evidence type="ECO:0000256" key="10">
    <source>
        <dbReference type="ARBA" id="ARBA00023224"/>
    </source>
</evidence>
<evidence type="ECO:0000256" key="5">
    <source>
        <dbReference type="ARBA" id="ARBA00022989"/>
    </source>
</evidence>
<dbReference type="PROSITE" id="PS50227">
    <property type="entry name" value="G_PROTEIN_RECEP_F2_3"/>
    <property type="match status" value="1"/>
</dbReference>
<sequence>MSQTFLLSLIIFFSCTQVSSALSMKLLMKEWINYQDECLKNISREAPVTGLVCNRTFDKYACWPDGLPNTTVSVPCPKYLPWHTKVQHGLVYLECKADGQWAKQKNANECENNDLAQNDTQYYFTVLSKFRVIYTVGYSLSLGALVLALGILVAFRKLHCMRNNIHMNLFASFILRAVTIFIKDALLEKPNINPGTTTDLEMDLFVKNEVLQPDVGCRIAVVMMQYSIIANSHWLLVEGIYLHNLLAVTVLTEGNHFSIYLCIGWGAPLIFVLPWIIVKYIYENENCWEQNINMGYWWIIRSPILLSVLLSELPSLEMFNLASASSHAQINFFIFIRIIKILVSKLRAHQMRYSDYKFRLAKSTLTLIPLLGCHLVLFSFVTDESTSNGAITLRLTKLFIDLVFNSFQGLLVAILYCFVNKEVQSEIMKFWKRWRGKDIDEDYRHTYSNTAQVSNNKHVQAASTKLRLPDVTCSSSVVCNSEEKQLLALSCHNGTDRLHFNPKSPEGSSSVNGTAADEPMVCHQDPRGSIESGLCGL</sequence>
<dbReference type="InterPro" id="IPR000832">
    <property type="entry name" value="GPCR_2_secretin-like"/>
</dbReference>
<dbReference type="PRINTS" id="PR00249">
    <property type="entry name" value="GPCRSECRETIN"/>
</dbReference>
<evidence type="ECO:0000256" key="7">
    <source>
        <dbReference type="ARBA" id="ARBA00023136"/>
    </source>
</evidence>
<comment type="subcellular location">
    <subcellularLocation>
        <location evidence="1">Cell membrane</location>
        <topology evidence="1">Multi-pass membrane protein</topology>
    </subcellularLocation>
</comment>
<dbReference type="SUPFAM" id="SSF81321">
    <property type="entry name" value="Family A G protein-coupled receptor-like"/>
    <property type="match status" value="1"/>
</dbReference>
<dbReference type="Gene3D" id="4.10.1240.10">
    <property type="entry name" value="GPCR, family 2, extracellular hormone receptor domain"/>
    <property type="match status" value="1"/>
</dbReference>
<feature type="domain" description="G-protein coupled receptors family 2 profile 1" evidence="14">
    <location>
        <begin position="37"/>
        <end position="114"/>
    </location>
</feature>
<proteinExistence type="inferred from homology"/>
<dbReference type="PRINTS" id="PR01129">
    <property type="entry name" value="GIPRECEPTOR"/>
</dbReference>
<dbReference type="PANTHER" id="PTHR45620:SF29">
    <property type="entry name" value="GLUCAGON RECEPTOR"/>
    <property type="match status" value="1"/>
</dbReference>
<comment type="similarity">
    <text evidence="2">Belongs to the G-protein coupled receptor 2 family.</text>
</comment>
<protein>
    <recommendedName>
        <fullName evidence="18">Glucagon receptor</fullName>
    </recommendedName>
</protein>
<keyword evidence="17" id="KW-1185">Reference proteome</keyword>
<evidence type="ECO:0000256" key="13">
    <source>
        <dbReference type="SAM" id="SignalP"/>
    </source>
</evidence>
<dbReference type="SUPFAM" id="SSF111418">
    <property type="entry name" value="Hormone receptor domain"/>
    <property type="match status" value="1"/>
</dbReference>
<feature type="region of interest" description="Disordered" evidence="11">
    <location>
        <begin position="500"/>
        <end position="523"/>
    </location>
</feature>
<feature type="transmembrane region" description="Helical" evidence="12">
    <location>
        <begin position="257"/>
        <end position="282"/>
    </location>
</feature>
<dbReference type="InterPro" id="IPR017981">
    <property type="entry name" value="GPCR_2-like_7TM"/>
</dbReference>
<dbReference type="FunFam" id="1.20.1070.10:FF:000133">
    <property type="entry name" value="Glucagon receptor a"/>
    <property type="match status" value="1"/>
</dbReference>
<dbReference type="PROSITE" id="PS50261">
    <property type="entry name" value="G_PROTEIN_RECEP_F2_4"/>
    <property type="match status" value="1"/>
</dbReference>
<evidence type="ECO:0008006" key="18">
    <source>
        <dbReference type="Google" id="ProtNLM"/>
    </source>
</evidence>
<keyword evidence="10" id="KW-0807">Transducer</keyword>
<dbReference type="Proteomes" id="UP001274896">
    <property type="component" value="Unassembled WGS sequence"/>
</dbReference>
<evidence type="ECO:0000256" key="9">
    <source>
        <dbReference type="ARBA" id="ARBA00023180"/>
    </source>
</evidence>
<dbReference type="SMART" id="SM00008">
    <property type="entry name" value="HormR"/>
    <property type="match status" value="1"/>
</dbReference>
<evidence type="ECO:0000313" key="16">
    <source>
        <dbReference type="EMBL" id="KAK3511836.1"/>
    </source>
</evidence>
<dbReference type="InterPro" id="IPR001749">
    <property type="entry name" value="GPCR_2_GIP_rcpt"/>
</dbReference>
<dbReference type="InterPro" id="IPR036445">
    <property type="entry name" value="GPCR_2_extracell_dom_sf"/>
</dbReference>
<dbReference type="InterPro" id="IPR050332">
    <property type="entry name" value="GPCR_2"/>
</dbReference>
<name>A0AAE0Q156_9TELE</name>
<keyword evidence="3" id="KW-1003">Cell membrane</keyword>
<dbReference type="GO" id="GO:0007166">
    <property type="term" value="P:cell surface receptor signaling pathway"/>
    <property type="evidence" value="ECO:0007669"/>
    <property type="project" value="InterPro"/>
</dbReference>
<dbReference type="InterPro" id="IPR017983">
    <property type="entry name" value="GPCR_2_secretin-like_CS"/>
</dbReference>
<dbReference type="GO" id="GO:0017046">
    <property type="term" value="F:peptide hormone binding"/>
    <property type="evidence" value="ECO:0007669"/>
    <property type="project" value="TreeGrafter"/>
</dbReference>
<keyword evidence="8" id="KW-0675">Receptor</keyword>
<keyword evidence="6" id="KW-0297">G-protein coupled receptor</keyword>
<evidence type="ECO:0000256" key="2">
    <source>
        <dbReference type="ARBA" id="ARBA00005314"/>
    </source>
</evidence>
<dbReference type="PROSITE" id="PS00650">
    <property type="entry name" value="G_PROTEIN_RECEP_F2_2"/>
    <property type="match status" value="1"/>
</dbReference>
<dbReference type="Pfam" id="PF00002">
    <property type="entry name" value="7tm_2"/>
    <property type="match status" value="2"/>
</dbReference>
<evidence type="ECO:0000256" key="1">
    <source>
        <dbReference type="ARBA" id="ARBA00004651"/>
    </source>
</evidence>
<feature type="signal peptide" evidence="13">
    <location>
        <begin position="1"/>
        <end position="21"/>
    </location>
</feature>
<evidence type="ECO:0000256" key="3">
    <source>
        <dbReference type="ARBA" id="ARBA00022475"/>
    </source>
</evidence>
<keyword evidence="5 12" id="KW-1133">Transmembrane helix</keyword>
<reference evidence="16" key="1">
    <citation type="submission" date="2023-06" db="EMBL/GenBank/DDBJ databases">
        <title>Male Hemibagrus guttatus genome.</title>
        <authorList>
            <person name="Bian C."/>
        </authorList>
    </citation>
    <scope>NUCLEOTIDE SEQUENCE</scope>
    <source>
        <strain evidence="16">Male_cb2023</strain>
        <tissue evidence="16">Muscle</tissue>
    </source>
</reference>
<keyword evidence="7 12" id="KW-0472">Membrane</keyword>
<evidence type="ECO:0000256" key="12">
    <source>
        <dbReference type="SAM" id="Phobius"/>
    </source>
</evidence>
<evidence type="ECO:0000256" key="11">
    <source>
        <dbReference type="SAM" id="MobiDB-lite"/>
    </source>
</evidence>
<dbReference type="EMBL" id="JAUCMX010000024">
    <property type="protein sequence ID" value="KAK3511836.1"/>
    <property type="molecule type" value="Genomic_DNA"/>
</dbReference>
<evidence type="ECO:0000259" key="14">
    <source>
        <dbReference type="PROSITE" id="PS50227"/>
    </source>
</evidence>
<evidence type="ECO:0000256" key="6">
    <source>
        <dbReference type="ARBA" id="ARBA00023040"/>
    </source>
</evidence>
<evidence type="ECO:0000256" key="4">
    <source>
        <dbReference type="ARBA" id="ARBA00022692"/>
    </source>
</evidence>
<dbReference type="GO" id="GO:0007189">
    <property type="term" value="P:adenylate cyclase-activating G protein-coupled receptor signaling pathway"/>
    <property type="evidence" value="ECO:0007669"/>
    <property type="project" value="TreeGrafter"/>
</dbReference>
<gene>
    <name evidence="16" type="ORF">QTP70_025063</name>
</gene>
<keyword evidence="4 12" id="KW-0812">Transmembrane</keyword>
<dbReference type="AlphaFoldDB" id="A0AAE0Q156"/>
<evidence type="ECO:0000256" key="8">
    <source>
        <dbReference type="ARBA" id="ARBA00023170"/>
    </source>
</evidence>
<comment type="caution">
    <text evidence="16">The sequence shown here is derived from an EMBL/GenBank/DDBJ whole genome shotgun (WGS) entry which is preliminary data.</text>
</comment>
<dbReference type="PANTHER" id="PTHR45620">
    <property type="entry name" value="PDF RECEPTOR-LIKE PROTEIN-RELATED"/>
    <property type="match status" value="1"/>
</dbReference>
<evidence type="ECO:0000259" key="15">
    <source>
        <dbReference type="PROSITE" id="PS50261"/>
    </source>
</evidence>
<dbReference type="GO" id="GO:0004967">
    <property type="term" value="F:glucagon receptor activity"/>
    <property type="evidence" value="ECO:0007669"/>
    <property type="project" value="TreeGrafter"/>
</dbReference>
<feature type="domain" description="G-protein coupled receptors family 2 profile 2" evidence="15">
    <location>
        <begin position="130"/>
        <end position="420"/>
    </location>
</feature>
<dbReference type="CDD" id="cd15267">
    <property type="entry name" value="7tmB1_GCGR"/>
    <property type="match status" value="1"/>
</dbReference>
<accession>A0AAE0Q156</accession>
<feature type="transmembrane region" description="Helical" evidence="12">
    <location>
        <begin position="360"/>
        <end position="382"/>
    </location>
</feature>
<dbReference type="GO" id="GO:0016519">
    <property type="term" value="F:gastric inhibitory peptide receptor activity"/>
    <property type="evidence" value="ECO:0007669"/>
    <property type="project" value="InterPro"/>
</dbReference>
<evidence type="ECO:0000313" key="17">
    <source>
        <dbReference type="Proteomes" id="UP001274896"/>
    </source>
</evidence>
<dbReference type="Pfam" id="PF02793">
    <property type="entry name" value="HRM"/>
    <property type="match status" value="1"/>
</dbReference>
<feature type="chain" id="PRO_5042034977" description="Glucagon receptor" evidence="13">
    <location>
        <begin position="22"/>
        <end position="537"/>
    </location>
</feature>
<feature type="transmembrane region" description="Helical" evidence="12">
    <location>
        <begin position="402"/>
        <end position="419"/>
    </location>
</feature>
<dbReference type="GO" id="GO:0005886">
    <property type="term" value="C:plasma membrane"/>
    <property type="evidence" value="ECO:0007669"/>
    <property type="project" value="UniProtKB-SubCell"/>
</dbReference>
<keyword evidence="9" id="KW-0325">Glycoprotein</keyword>
<organism evidence="16 17">
    <name type="scientific">Hemibagrus guttatus</name>
    <dbReference type="NCBI Taxonomy" id="175788"/>
    <lineage>
        <taxon>Eukaryota</taxon>
        <taxon>Metazoa</taxon>
        <taxon>Chordata</taxon>
        <taxon>Craniata</taxon>
        <taxon>Vertebrata</taxon>
        <taxon>Euteleostomi</taxon>
        <taxon>Actinopterygii</taxon>
        <taxon>Neopterygii</taxon>
        <taxon>Teleostei</taxon>
        <taxon>Ostariophysi</taxon>
        <taxon>Siluriformes</taxon>
        <taxon>Bagridae</taxon>
        <taxon>Hemibagrus</taxon>
    </lineage>
</organism>
<dbReference type="Gene3D" id="1.20.1070.10">
    <property type="entry name" value="Rhodopsin 7-helix transmembrane proteins"/>
    <property type="match status" value="1"/>
</dbReference>